<dbReference type="Proteomes" id="UP000229498">
    <property type="component" value="Unassembled WGS sequence"/>
</dbReference>
<comment type="caution">
    <text evidence="1">The sequence shown here is derived from an EMBL/GenBank/DDBJ whole genome shotgun (WGS) entry which is preliminary data.</text>
</comment>
<evidence type="ECO:0000313" key="2">
    <source>
        <dbReference type="Proteomes" id="UP000229498"/>
    </source>
</evidence>
<dbReference type="AlphaFoldDB" id="A0A2M9G2N5"/>
<proteinExistence type="predicted"/>
<protein>
    <submittedName>
        <fullName evidence="1">Uncharacterized protein</fullName>
    </submittedName>
</protein>
<dbReference type="OrthoDB" id="7873006at2"/>
<accession>A0A2M9G2N5</accession>
<evidence type="ECO:0000313" key="1">
    <source>
        <dbReference type="EMBL" id="PJK29946.1"/>
    </source>
</evidence>
<dbReference type="NCBIfam" id="NF047331">
    <property type="entry name" value="phage_HTJ"/>
    <property type="match status" value="1"/>
</dbReference>
<organism evidence="1 2">
    <name type="scientific">Minwuia thermotolerans</name>
    <dbReference type="NCBI Taxonomy" id="2056226"/>
    <lineage>
        <taxon>Bacteria</taxon>
        <taxon>Pseudomonadati</taxon>
        <taxon>Pseudomonadota</taxon>
        <taxon>Alphaproteobacteria</taxon>
        <taxon>Minwuiales</taxon>
        <taxon>Minwuiaceae</taxon>
        <taxon>Minwuia</taxon>
    </lineage>
</organism>
<gene>
    <name evidence="1" type="ORF">CVT23_09260</name>
</gene>
<keyword evidence="2" id="KW-1185">Reference proteome</keyword>
<dbReference type="RefSeq" id="WP_109793221.1">
    <property type="nucleotide sequence ID" value="NZ_PHIG01000031.1"/>
</dbReference>
<name>A0A2M9G2N5_9PROT</name>
<reference evidence="1 2" key="1">
    <citation type="submission" date="2017-11" db="EMBL/GenBank/DDBJ databases">
        <title>Draft genome sequence of Rhizobiales bacterium SY3-13.</title>
        <authorList>
            <person name="Sun C."/>
        </authorList>
    </citation>
    <scope>NUCLEOTIDE SEQUENCE [LARGE SCALE GENOMIC DNA]</scope>
    <source>
        <strain evidence="1 2">SY3-13</strain>
    </source>
</reference>
<sequence>MATTAELQARLAALETAIATGALRVTHDGRTVEYRSLAEMEAVAARLKRQIGTTTRHRRILPYAAKGL</sequence>
<dbReference type="EMBL" id="PHIG01000031">
    <property type="protein sequence ID" value="PJK29946.1"/>
    <property type="molecule type" value="Genomic_DNA"/>
</dbReference>